<keyword evidence="1" id="KW-0677">Repeat</keyword>
<evidence type="ECO:0000256" key="1">
    <source>
        <dbReference type="ARBA" id="ARBA00022737"/>
    </source>
</evidence>
<feature type="domain" description="Nephrocystin 3-like N-terminal" evidence="2">
    <location>
        <begin position="35"/>
        <end position="208"/>
    </location>
</feature>
<dbReference type="AlphaFoldDB" id="A0A1Y1ZQC3"/>
<reference evidence="3 4" key="1">
    <citation type="submission" date="2016-07" db="EMBL/GenBank/DDBJ databases">
        <title>Pervasive Adenine N6-methylation of Active Genes in Fungi.</title>
        <authorList>
            <consortium name="DOE Joint Genome Institute"/>
            <person name="Mondo S.J."/>
            <person name="Dannebaum R.O."/>
            <person name="Kuo R.C."/>
            <person name="Labutti K."/>
            <person name="Haridas S."/>
            <person name="Kuo A."/>
            <person name="Salamov A."/>
            <person name="Ahrendt S.R."/>
            <person name="Lipzen A."/>
            <person name="Sullivan W."/>
            <person name="Andreopoulos W.B."/>
            <person name="Clum A."/>
            <person name="Lindquist E."/>
            <person name="Daum C."/>
            <person name="Ramamoorthy G.K."/>
            <person name="Gryganskyi A."/>
            <person name="Culley D."/>
            <person name="Magnuson J.K."/>
            <person name="James T.Y."/>
            <person name="O'Malley M.A."/>
            <person name="Stajich J.E."/>
            <person name="Spatafora J.W."/>
            <person name="Visel A."/>
            <person name="Grigoriev I.V."/>
        </authorList>
    </citation>
    <scope>NUCLEOTIDE SEQUENCE [LARGE SCALE GENOMIC DNA]</scope>
    <source>
        <strain evidence="3 4">CBS 115471</strain>
    </source>
</reference>
<comment type="caution">
    <text evidence="3">The sequence shown here is derived from an EMBL/GenBank/DDBJ whole genome shotgun (WGS) entry which is preliminary data.</text>
</comment>
<dbReference type="InterPro" id="IPR027417">
    <property type="entry name" value="P-loop_NTPase"/>
</dbReference>
<evidence type="ECO:0000313" key="4">
    <source>
        <dbReference type="Proteomes" id="UP000193144"/>
    </source>
</evidence>
<dbReference type="OrthoDB" id="3946129at2759"/>
<name>A0A1Y1ZQC3_9PLEO</name>
<sequence>MSSEAVGAIFTNKLGGLGDDARQLKLERERHEDCAAWLTHGSEWQEWSTSLKSVDGSGPLKQALWIRGSLGTGKTTAMCRAREVLHLPFAQFRVVSYFCTASGANEARPKEETILRSLVQKLSLKPDLSVDKLAQKLHQRTTEGLQQPPTVSNWRKVFEELVSKADQKIVVLIDALDECDSPRTLEGFSKEYETPWKDMPFFFLCSSRYYIQVETYLPGNTLHIFEVTPKLTEREIGNYIDTEVEYRRNKMLSHDSIFYETRQETPLQDMKDALKRKANGIRDATKLLEDINNVSSKSEEMDKLAGLYERLWDSNCF</sequence>
<proteinExistence type="predicted"/>
<dbReference type="PANTHER" id="PTHR10039">
    <property type="entry name" value="AMELOGENIN"/>
    <property type="match status" value="1"/>
</dbReference>
<dbReference type="Proteomes" id="UP000193144">
    <property type="component" value="Unassembled WGS sequence"/>
</dbReference>
<gene>
    <name evidence="3" type="ORF">BCR34DRAFT_587241</name>
</gene>
<evidence type="ECO:0000313" key="3">
    <source>
        <dbReference type="EMBL" id="ORY12452.1"/>
    </source>
</evidence>
<dbReference type="Gene3D" id="3.40.50.300">
    <property type="entry name" value="P-loop containing nucleotide triphosphate hydrolases"/>
    <property type="match status" value="1"/>
</dbReference>
<accession>A0A1Y1ZQC3</accession>
<organism evidence="3 4">
    <name type="scientific">Clohesyomyces aquaticus</name>
    <dbReference type="NCBI Taxonomy" id="1231657"/>
    <lineage>
        <taxon>Eukaryota</taxon>
        <taxon>Fungi</taxon>
        <taxon>Dikarya</taxon>
        <taxon>Ascomycota</taxon>
        <taxon>Pezizomycotina</taxon>
        <taxon>Dothideomycetes</taxon>
        <taxon>Pleosporomycetidae</taxon>
        <taxon>Pleosporales</taxon>
        <taxon>Lindgomycetaceae</taxon>
        <taxon>Clohesyomyces</taxon>
    </lineage>
</organism>
<protein>
    <recommendedName>
        <fullName evidence="2">Nephrocystin 3-like N-terminal domain-containing protein</fullName>
    </recommendedName>
</protein>
<evidence type="ECO:0000259" key="2">
    <source>
        <dbReference type="Pfam" id="PF24883"/>
    </source>
</evidence>
<dbReference type="SUPFAM" id="SSF52540">
    <property type="entry name" value="P-loop containing nucleoside triphosphate hydrolases"/>
    <property type="match status" value="1"/>
</dbReference>
<dbReference type="STRING" id="1231657.A0A1Y1ZQC3"/>
<dbReference type="EMBL" id="MCFA01000051">
    <property type="protein sequence ID" value="ORY12452.1"/>
    <property type="molecule type" value="Genomic_DNA"/>
</dbReference>
<dbReference type="InterPro" id="IPR056884">
    <property type="entry name" value="NPHP3-like_N"/>
</dbReference>
<keyword evidence="4" id="KW-1185">Reference proteome</keyword>
<dbReference type="Pfam" id="PF24883">
    <property type="entry name" value="NPHP3_N"/>
    <property type="match status" value="1"/>
</dbReference>